<keyword evidence="3" id="KW-1185">Reference proteome</keyword>
<evidence type="ECO:0000259" key="1">
    <source>
        <dbReference type="SMART" id="SM00860"/>
    </source>
</evidence>
<protein>
    <recommendedName>
        <fullName evidence="1">Knr4/Smi1-like domain-containing protein</fullName>
    </recommendedName>
</protein>
<dbReference type="Pfam" id="PF09346">
    <property type="entry name" value="SMI1_KNR4"/>
    <property type="match status" value="1"/>
</dbReference>
<gene>
    <name evidence="2" type="ORF">GCM10022423_24120</name>
</gene>
<dbReference type="SMART" id="SM00860">
    <property type="entry name" value="SMI1_KNR4"/>
    <property type="match status" value="1"/>
</dbReference>
<organism evidence="2 3">
    <name type="scientific">Flavobacterium ginsengiterrae</name>
    <dbReference type="NCBI Taxonomy" id="871695"/>
    <lineage>
        <taxon>Bacteria</taxon>
        <taxon>Pseudomonadati</taxon>
        <taxon>Bacteroidota</taxon>
        <taxon>Flavobacteriia</taxon>
        <taxon>Flavobacteriales</taxon>
        <taxon>Flavobacteriaceae</taxon>
        <taxon>Flavobacterium</taxon>
    </lineage>
</organism>
<dbReference type="InterPro" id="IPR018958">
    <property type="entry name" value="Knr4/Smi1-like_dom"/>
</dbReference>
<dbReference type="EMBL" id="BAABDU010000004">
    <property type="protein sequence ID" value="GAA3769773.1"/>
    <property type="molecule type" value="Genomic_DNA"/>
</dbReference>
<dbReference type="Proteomes" id="UP001500748">
    <property type="component" value="Unassembled WGS sequence"/>
</dbReference>
<reference evidence="3" key="1">
    <citation type="journal article" date="2019" name="Int. J. Syst. Evol. Microbiol.">
        <title>The Global Catalogue of Microorganisms (GCM) 10K type strain sequencing project: providing services to taxonomists for standard genome sequencing and annotation.</title>
        <authorList>
            <consortium name="The Broad Institute Genomics Platform"/>
            <consortium name="The Broad Institute Genome Sequencing Center for Infectious Disease"/>
            <person name="Wu L."/>
            <person name="Ma J."/>
        </authorList>
    </citation>
    <scope>NUCLEOTIDE SEQUENCE [LARGE SCALE GENOMIC DNA]</scope>
    <source>
        <strain evidence="3">JCM 17337</strain>
    </source>
</reference>
<dbReference type="RefSeq" id="WP_345144646.1">
    <property type="nucleotide sequence ID" value="NZ_BAABDU010000004.1"/>
</dbReference>
<evidence type="ECO:0000313" key="3">
    <source>
        <dbReference type="Proteomes" id="UP001500748"/>
    </source>
</evidence>
<sequence>MDFKVTNQIERIKKKLILAKEADPEFKVFGASSHKYEIGPPVTVDDILKFEKEYNLEFPECYKTFLLHIGNGGVSYQNSAAGPSYGIYPLGVGLDELIYENTRDYLKESCKIYPEMTSEFWDDLTQNIENESNISEEEYYVELGKIYSGILPIGSLGCTGYQTILLNGEFKGRIVYANSEGYMPVFTIESNFLDWYEKWLDEIIPESIISKDPDLFNYTLAGNAEYILNEYFSVSEIRTKIECLRSLLKKDALDSKTLDVLEKDYIKSSEMEKDLILQIFTKFDYNRAFNYLIEISKDNLLKVFQFVFWYAKDKSTDWLEVIEKNASRINDPNTFSFCTYLLKEMNIDYAPIIIPFTSHADESIRVNAYYSLGLLKNKKDYLETFIIGLNDKANKVIHITLQALDGINDKMLLKYYKKIAEQFPVEQDYILINLNHRLKEFGLTNEKIKNIDPENY</sequence>
<evidence type="ECO:0000313" key="2">
    <source>
        <dbReference type="EMBL" id="GAA3769773.1"/>
    </source>
</evidence>
<dbReference type="InterPro" id="IPR037883">
    <property type="entry name" value="Knr4/Smi1-like_sf"/>
</dbReference>
<dbReference type="SUPFAM" id="SSF160631">
    <property type="entry name" value="SMI1/KNR4-like"/>
    <property type="match status" value="1"/>
</dbReference>
<proteinExistence type="predicted"/>
<name>A0ABP7GLF5_9FLAO</name>
<feature type="domain" description="Knr4/Smi1-like" evidence="1">
    <location>
        <begin position="41"/>
        <end position="198"/>
    </location>
</feature>
<dbReference type="Gene3D" id="3.40.1580.10">
    <property type="entry name" value="SMI1/KNR4-like"/>
    <property type="match status" value="1"/>
</dbReference>
<accession>A0ABP7GLF5</accession>
<comment type="caution">
    <text evidence="2">The sequence shown here is derived from an EMBL/GenBank/DDBJ whole genome shotgun (WGS) entry which is preliminary data.</text>
</comment>